<dbReference type="EMBL" id="MU865485">
    <property type="protein sequence ID" value="KAK4222201.1"/>
    <property type="molecule type" value="Genomic_DNA"/>
</dbReference>
<dbReference type="PANTHER" id="PTHR12184:SF1">
    <property type="entry name" value="UBIQUINOL-CYTOCHROME-C REDUCTASE COMPLEX ASSEMBLY FACTOR 1"/>
    <property type="match status" value="1"/>
</dbReference>
<keyword evidence="5" id="KW-1185">Reference proteome</keyword>
<reference evidence="4" key="2">
    <citation type="submission" date="2023-05" db="EMBL/GenBank/DDBJ databases">
        <authorList>
            <consortium name="Lawrence Berkeley National Laboratory"/>
            <person name="Steindorff A."/>
            <person name="Hensen N."/>
            <person name="Bonometti L."/>
            <person name="Westerberg I."/>
            <person name="Brannstrom I.O."/>
            <person name="Guillou S."/>
            <person name="Cros-Aarteil S."/>
            <person name="Calhoun S."/>
            <person name="Haridas S."/>
            <person name="Kuo A."/>
            <person name="Mondo S."/>
            <person name="Pangilinan J."/>
            <person name="Riley R."/>
            <person name="Labutti K."/>
            <person name="Andreopoulos B."/>
            <person name="Lipzen A."/>
            <person name="Chen C."/>
            <person name="Yanf M."/>
            <person name="Daum C."/>
            <person name="Ng V."/>
            <person name="Clum A."/>
            <person name="Ohm R."/>
            <person name="Martin F."/>
            <person name="Silar P."/>
            <person name="Natvig D."/>
            <person name="Lalanne C."/>
            <person name="Gautier V."/>
            <person name="Ament-Velasquez S.L."/>
            <person name="Kruys A."/>
            <person name="Hutchinson M.I."/>
            <person name="Powell A.J."/>
            <person name="Barry K."/>
            <person name="Miller A.N."/>
            <person name="Grigoriev I.V."/>
            <person name="Debuchy R."/>
            <person name="Gladieux P."/>
            <person name="Thoren M.H."/>
            <person name="Johannesson H."/>
        </authorList>
    </citation>
    <scope>NUCLEOTIDE SEQUENCE</scope>
    <source>
        <strain evidence="4">CBS 990.96</strain>
    </source>
</reference>
<sequence>MACPSCRTALNLLPKGRPVTKSSIVSSSRFLSSRPTPSSATSTPPTTRQIQQQRSLHTTPSPLISFREIIGKRIANLAGNQSPYFIYTATERLYKQCAAQADYDISKDARKKKELKETEEGEEIGVFKIKNPWHDEFGLLPTFSTWAHVTMLHMYLLVVRLRNTEKIHQAAWQEQLVNHFFYQAEAKMEITHNLSSRVIRQTYLKDLFVQWRGLIMSCDEGLIKGDAVLASAVWRNLFKANEDVDLRSLAAVVSWMRSGIKKLDALPDELVWNSGEMVFKNLVVSEELRGVDVPSAVMRGEFVKEGLVR</sequence>
<organism evidence="4 5">
    <name type="scientific">Podospora fimiseda</name>
    <dbReference type="NCBI Taxonomy" id="252190"/>
    <lineage>
        <taxon>Eukaryota</taxon>
        <taxon>Fungi</taxon>
        <taxon>Dikarya</taxon>
        <taxon>Ascomycota</taxon>
        <taxon>Pezizomycotina</taxon>
        <taxon>Sordariomycetes</taxon>
        <taxon>Sordariomycetidae</taxon>
        <taxon>Sordariales</taxon>
        <taxon>Podosporaceae</taxon>
        <taxon>Podospora</taxon>
    </lineage>
</organism>
<reference evidence="4" key="1">
    <citation type="journal article" date="2023" name="Mol. Phylogenet. Evol.">
        <title>Genome-scale phylogeny and comparative genomics of the fungal order Sordariales.</title>
        <authorList>
            <person name="Hensen N."/>
            <person name="Bonometti L."/>
            <person name="Westerberg I."/>
            <person name="Brannstrom I.O."/>
            <person name="Guillou S."/>
            <person name="Cros-Aarteil S."/>
            <person name="Calhoun S."/>
            <person name="Haridas S."/>
            <person name="Kuo A."/>
            <person name="Mondo S."/>
            <person name="Pangilinan J."/>
            <person name="Riley R."/>
            <person name="LaButti K."/>
            <person name="Andreopoulos B."/>
            <person name="Lipzen A."/>
            <person name="Chen C."/>
            <person name="Yan M."/>
            <person name="Daum C."/>
            <person name="Ng V."/>
            <person name="Clum A."/>
            <person name="Steindorff A."/>
            <person name="Ohm R.A."/>
            <person name="Martin F."/>
            <person name="Silar P."/>
            <person name="Natvig D.O."/>
            <person name="Lalanne C."/>
            <person name="Gautier V."/>
            <person name="Ament-Velasquez S.L."/>
            <person name="Kruys A."/>
            <person name="Hutchinson M.I."/>
            <person name="Powell A.J."/>
            <person name="Barry K."/>
            <person name="Miller A.N."/>
            <person name="Grigoriev I.V."/>
            <person name="Debuchy R."/>
            <person name="Gladieux P."/>
            <person name="Hiltunen Thoren M."/>
            <person name="Johannesson H."/>
        </authorList>
    </citation>
    <scope>NUCLEOTIDE SEQUENCE</scope>
    <source>
        <strain evidence="4">CBS 990.96</strain>
    </source>
</reference>
<evidence type="ECO:0000313" key="5">
    <source>
        <dbReference type="Proteomes" id="UP001301958"/>
    </source>
</evidence>
<comment type="caution">
    <text evidence="4">The sequence shown here is derived from an EMBL/GenBank/DDBJ whole genome shotgun (WGS) entry which is preliminary data.</text>
</comment>
<dbReference type="GO" id="GO:0034551">
    <property type="term" value="P:mitochondrial respiratory chain complex III assembly"/>
    <property type="evidence" value="ECO:0007669"/>
    <property type="project" value="TreeGrafter"/>
</dbReference>
<dbReference type="Pfam" id="PF03981">
    <property type="entry name" value="Ubiq_cyt_C_chap"/>
    <property type="match status" value="1"/>
</dbReference>
<proteinExistence type="inferred from homology"/>
<comment type="similarity">
    <text evidence="1">Belongs to the CBP3 family.</text>
</comment>
<dbReference type="InterPro" id="IPR021150">
    <property type="entry name" value="Ubiq_cyt_c_chap"/>
</dbReference>
<evidence type="ECO:0000259" key="3">
    <source>
        <dbReference type="Pfam" id="PF03981"/>
    </source>
</evidence>
<gene>
    <name evidence="4" type="ORF">QBC38DRAFT_490423</name>
</gene>
<dbReference type="GO" id="GO:0005739">
    <property type="term" value="C:mitochondrion"/>
    <property type="evidence" value="ECO:0007669"/>
    <property type="project" value="TreeGrafter"/>
</dbReference>
<accession>A0AAN7BDY6</accession>
<feature type="region of interest" description="Disordered" evidence="2">
    <location>
        <begin position="25"/>
        <end position="57"/>
    </location>
</feature>
<feature type="domain" description="Ubiquinol-cytochrome c chaperone" evidence="3">
    <location>
        <begin position="136"/>
        <end position="269"/>
    </location>
</feature>
<evidence type="ECO:0000256" key="1">
    <source>
        <dbReference type="ARBA" id="ARBA00006407"/>
    </source>
</evidence>
<dbReference type="Proteomes" id="UP001301958">
    <property type="component" value="Unassembled WGS sequence"/>
</dbReference>
<evidence type="ECO:0000313" key="4">
    <source>
        <dbReference type="EMBL" id="KAK4222201.1"/>
    </source>
</evidence>
<evidence type="ECO:0000256" key="2">
    <source>
        <dbReference type="SAM" id="MobiDB-lite"/>
    </source>
</evidence>
<dbReference type="InterPro" id="IPR007129">
    <property type="entry name" value="Ubiqinol_cyt_c_chaperone_CPB3"/>
</dbReference>
<protein>
    <submittedName>
        <fullName evidence="4">CBP3-like protein</fullName>
    </submittedName>
</protein>
<name>A0AAN7BDY6_9PEZI</name>
<dbReference type="PANTHER" id="PTHR12184">
    <property type="entry name" value="UBIQUINOL-CYTOCHROME C REDUCTASE COMPLEX ASSEMBLY FACTOR 1 FAMILY MEMBER"/>
    <property type="match status" value="1"/>
</dbReference>
<dbReference type="AlphaFoldDB" id="A0AAN7BDY6"/>
<feature type="compositionally biased region" description="Low complexity" evidence="2">
    <location>
        <begin position="25"/>
        <end position="55"/>
    </location>
</feature>